<evidence type="ECO:0000256" key="6">
    <source>
        <dbReference type="ARBA" id="ARBA00023098"/>
    </source>
</evidence>
<dbReference type="GO" id="GO:0080019">
    <property type="term" value="F:alcohol-forming very long-chain fatty acyl-CoA reductase activity"/>
    <property type="evidence" value="ECO:0007669"/>
    <property type="project" value="InterPro"/>
</dbReference>
<keyword evidence="13" id="KW-1185">Reference proteome</keyword>
<keyword evidence="9" id="KW-0560">Oxidoreductase</keyword>
<evidence type="ECO:0000256" key="4">
    <source>
        <dbReference type="ARBA" id="ARBA00022692"/>
    </source>
</evidence>
<dbReference type="Pfam" id="PF03015">
    <property type="entry name" value="Sterile"/>
    <property type="match status" value="1"/>
</dbReference>
<organism evidence="12 13">
    <name type="scientific">Daphnia galeata</name>
    <dbReference type="NCBI Taxonomy" id="27404"/>
    <lineage>
        <taxon>Eukaryota</taxon>
        <taxon>Metazoa</taxon>
        <taxon>Ecdysozoa</taxon>
        <taxon>Arthropoda</taxon>
        <taxon>Crustacea</taxon>
        <taxon>Branchiopoda</taxon>
        <taxon>Diplostraca</taxon>
        <taxon>Cladocera</taxon>
        <taxon>Anomopoda</taxon>
        <taxon>Daphniidae</taxon>
        <taxon>Daphnia</taxon>
    </lineage>
</organism>
<dbReference type="InterPro" id="IPR013120">
    <property type="entry name" value="FAR_NAD-bd"/>
</dbReference>
<evidence type="ECO:0000256" key="3">
    <source>
        <dbReference type="ARBA" id="ARBA00022516"/>
    </source>
</evidence>
<comment type="caution">
    <text evidence="12">The sequence shown here is derived from an EMBL/GenBank/DDBJ whole genome shotgun (WGS) entry which is preliminary data.</text>
</comment>
<accession>A0A8J2RTR2</accession>
<dbReference type="FunFam" id="3.40.50.720:FF:000143">
    <property type="entry name" value="Fatty acyl-CoA reductase"/>
    <property type="match status" value="1"/>
</dbReference>
<evidence type="ECO:0000259" key="11">
    <source>
        <dbReference type="Pfam" id="PF07993"/>
    </source>
</evidence>
<dbReference type="InterPro" id="IPR033640">
    <property type="entry name" value="FAR_C"/>
</dbReference>
<comment type="function">
    <text evidence="9">Catalyzes the reduction of fatty acyl-CoA to fatty alcohols.</text>
</comment>
<comment type="catalytic activity">
    <reaction evidence="8 9">
        <text>a long-chain fatty acyl-CoA + 2 NADPH + 2 H(+) = a long-chain primary fatty alcohol + 2 NADP(+) + CoA</text>
        <dbReference type="Rhea" id="RHEA:52716"/>
        <dbReference type="ChEBI" id="CHEBI:15378"/>
        <dbReference type="ChEBI" id="CHEBI:57287"/>
        <dbReference type="ChEBI" id="CHEBI:57783"/>
        <dbReference type="ChEBI" id="CHEBI:58349"/>
        <dbReference type="ChEBI" id="CHEBI:77396"/>
        <dbReference type="ChEBI" id="CHEBI:83139"/>
        <dbReference type="EC" id="1.2.1.84"/>
    </reaction>
</comment>
<comment type="similarity">
    <text evidence="2 9">Belongs to the fatty acyl-CoA reductase family.</text>
</comment>
<evidence type="ECO:0000313" key="13">
    <source>
        <dbReference type="Proteomes" id="UP000789390"/>
    </source>
</evidence>
<evidence type="ECO:0000256" key="8">
    <source>
        <dbReference type="ARBA" id="ARBA00052530"/>
    </source>
</evidence>
<dbReference type="OrthoDB" id="429813at2759"/>
<proteinExistence type="inferred from homology"/>
<dbReference type="InterPro" id="IPR026055">
    <property type="entry name" value="FAR"/>
</dbReference>
<protein>
    <recommendedName>
        <fullName evidence="9">Fatty acyl-CoA reductase</fullName>
        <ecNumber evidence="9">1.2.1.84</ecNumber>
    </recommendedName>
</protein>
<evidence type="ECO:0000313" key="12">
    <source>
        <dbReference type="EMBL" id="CAH0106194.1"/>
    </source>
</evidence>
<keyword evidence="4 9" id="KW-0812">Transmembrane</keyword>
<keyword evidence="3 9" id="KW-0444">Lipid biosynthesis</keyword>
<evidence type="ECO:0000256" key="2">
    <source>
        <dbReference type="ARBA" id="ARBA00005928"/>
    </source>
</evidence>
<dbReference type="GO" id="GO:0102965">
    <property type="term" value="F:alcohol-forming long-chain fatty acyl-CoA reductase activity"/>
    <property type="evidence" value="ECO:0007669"/>
    <property type="project" value="UniProtKB-EC"/>
</dbReference>
<keyword evidence="6 9" id="KW-0443">Lipid metabolism</keyword>
<dbReference type="CDD" id="cd05236">
    <property type="entry name" value="FAR-N_SDR_e"/>
    <property type="match status" value="1"/>
</dbReference>
<dbReference type="EC" id="1.2.1.84" evidence="9"/>
<keyword evidence="7 9" id="KW-0472">Membrane</keyword>
<dbReference type="GO" id="GO:0035336">
    <property type="term" value="P:long-chain fatty-acyl-CoA metabolic process"/>
    <property type="evidence" value="ECO:0007669"/>
    <property type="project" value="TreeGrafter"/>
</dbReference>
<dbReference type="InterPro" id="IPR036291">
    <property type="entry name" value="NAD(P)-bd_dom_sf"/>
</dbReference>
<dbReference type="EMBL" id="CAKKLH010000223">
    <property type="protein sequence ID" value="CAH0106194.1"/>
    <property type="molecule type" value="Genomic_DNA"/>
</dbReference>
<dbReference type="CDD" id="cd09071">
    <property type="entry name" value="FAR_C"/>
    <property type="match status" value="1"/>
</dbReference>
<dbReference type="AlphaFoldDB" id="A0A8J2RTR2"/>
<evidence type="ECO:0000256" key="7">
    <source>
        <dbReference type="ARBA" id="ARBA00023136"/>
    </source>
</evidence>
<dbReference type="GO" id="GO:0016020">
    <property type="term" value="C:membrane"/>
    <property type="evidence" value="ECO:0007669"/>
    <property type="project" value="UniProtKB-SubCell"/>
</dbReference>
<evidence type="ECO:0000256" key="1">
    <source>
        <dbReference type="ARBA" id="ARBA00004141"/>
    </source>
</evidence>
<dbReference type="GO" id="GO:0005777">
    <property type="term" value="C:peroxisome"/>
    <property type="evidence" value="ECO:0007669"/>
    <property type="project" value="TreeGrafter"/>
</dbReference>
<dbReference type="Pfam" id="PF07993">
    <property type="entry name" value="NAD_binding_4"/>
    <property type="match status" value="1"/>
</dbReference>
<dbReference type="PANTHER" id="PTHR11011:SF116">
    <property type="entry name" value="FATTY ACYL-COA REDUCTASE CG5065-RELATED"/>
    <property type="match status" value="1"/>
</dbReference>
<feature type="domain" description="Thioester reductase (TE)" evidence="11">
    <location>
        <begin position="17"/>
        <end position="283"/>
    </location>
</feature>
<dbReference type="Proteomes" id="UP000789390">
    <property type="component" value="Unassembled WGS sequence"/>
</dbReference>
<dbReference type="SUPFAM" id="SSF51735">
    <property type="entry name" value="NAD(P)-binding Rossmann-fold domains"/>
    <property type="match status" value="1"/>
</dbReference>
<keyword evidence="5 9" id="KW-1133">Transmembrane helix</keyword>
<dbReference type="PANTHER" id="PTHR11011">
    <property type="entry name" value="MALE STERILITY PROTEIN 2-RELATED"/>
    <property type="match status" value="1"/>
</dbReference>
<sequence length="499" mass="56408">MKNPNIAEFYQDKSILITGATGFMGKVLVEKLLRSCPGIDRVYLLLRPSKGKDVTSRLQELINNEVFQSLQQSQPGVFEKLIPVSGDISLNALGLSPSDQEILSSSVSIVFHTAARITFDDNLRQAIDANIKGPQKVITFCSQLKKLQVFVHVSTVFNNLDKGEIDEVIYPASMDPQKLMDFVDCMDNELLASITKQLVGKCPNALGEQVLQKYCNENQIPLAIVRPSIVTCSLQEPFPGWIDNLNGPSGFVVGVGKGLIRTAITNCQLVGDMIPVDISINLMIAAAWKSAIEGTQHGNEAKVYNCVTGSHNPVTWGTFNQFGIAAWKRFPTKDMAWYPGINYHTHAIPFKIELALYHYLPAYFFDFVARIIGKKPIMVSLYNKIHRASACLHFYVLREWKFVSNNPIKLIEEMSVEDRRVFNFDVREINWESYVTNYILGARRFLLKDNIQTLQIARRNLSRLYWLRTLLRSIVVLVLAFIFINFFSKIAASKNDTIR</sequence>
<keyword evidence="9" id="KW-0521">NADP</keyword>
<evidence type="ECO:0000256" key="5">
    <source>
        <dbReference type="ARBA" id="ARBA00022989"/>
    </source>
</evidence>
<reference evidence="12" key="1">
    <citation type="submission" date="2021-11" db="EMBL/GenBank/DDBJ databases">
        <authorList>
            <person name="Schell T."/>
        </authorList>
    </citation>
    <scope>NUCLEOTIDE SEQUENCE</scope>
    <source>
        <strain evidence="12">M5</strain>
    </source>
</reference>
<feature type="transmembrane region" description="Helical" evidence="9">
    <location>
        <begin position="465"/>
        <end position="487"/>
    </location>
</feature>
<gene>
    <name evidence="12" type="ORF">DGAL_LOCUS9345</name>
</gene>
<comment type="subcellular location">
    <subcellularLocation>
        <location evidence="1">Membrane</location>
        <topology evidence="1">Multi-pass membrane protein</topology>
    </subcellularLocation>
</comment>
<evidence type="ECO:0000259" key="10">
    <source>
        <dbReference type="Pfam" id="PF03015"/>
    </source>
</evidence>
<name>A0A8J2RTR2_9CRUS</name>
<feature type="domain" description="Fatty acyl-CoA reductase C-terminal" evidence="10">
    <location>
        <begin position="357"/>
        <end position="449"/>
    </location>
</feature>
<evidence type="ECO:0000256" key="9">
    <source>
        <dbReference type="RuleBase" id="RU363097"/>
    </source>
</evidence>
<dbReference type="Gene3D" id="3.40.50.720">
    <property type="entry name" value="NAD(P)-binding Rossmann-like Domain"/>
    <property type="match status" value="1"/>
</dbReference>